<dbReference type="InterPro" id="IPR036291">
    <property type="entry name" value="NAD(P)-bd_dom_sf"/>
</dbReference>
<reference evidence="4" key="1">
    <citation type="submission" date="2021-04" db="EMBL/GenBank/DDBJ databases">
        <title>Genomic sequence of Actinosynnema pretiosum subsp. pretiosum ATCC 31280 (C-14919).</title>
        <authorList>
            <person name="Bai L."/>
            <person name="Wang X."/>
            <person name="Xiao Y."/>
        </authorList>
    </citation>
    <scope>NUCLEOTIDE SEQUENCE</scope>
    <source>
        <strain evidence="4">ATCC 31280</strain>
    </source>
</reference>
<sequence length="505" mass="49123">MDRYQSFAGTALGRLVVRKLGLPAPHPLRRHVPGQPPLDGPVLLGGGGRLREPVGRVIAETGARVVEAAPDGVVGAGGVAGAGSGGVAGTSGVAGTGGVAAGSGGAAAGGGEPAGGGAAAGGAAAAAGGGAAGTGGGAASGELWGALVFDATGIDSVGRLRELHAFFQPVVRSLAPCGRVVVLGSPPEGAVSRAAQRALEGFTRSLGKELRRGATAQLVQVAEGAEGAVGSTLGFLLSGRSAYVSGQVVRIGPAEVVAPADPERPLDGQVALVTGAARGIGAAIAEVLGRDGAHVVCLDVPASGAALAEVAERVGGSACHFDITAPDAPRGIAGLLAERHGGVDVVVHNAGITRDRTLGRMTPDEWDAVLSVNLAAQERVNGELLRVLRGGGRVVGVSSIGGVAGNAGQTNYATSKAGVIGLVEALSEELRGRGAANAVAPGFIETAMTAAMPLLPALVGRRLNSVAQGGLPVDVAETVAWLAHPASAGVTGNVVRVCGQSLLGA</sequence>
<comment type="similarity">
    <text evidence="1">Belongs to the short-chain dehydrogenases/reductases (SDR) family.</text>
</comment>
<proteinExistence type="inferred from homology"/>
<accession>A0AA45L2H8</accession>
<feature type="compositionally biased region" description="Gly residues" evidence="2">
    <location>
        <begin position="101"/>
        <end position="120"/>
    </location>
</feature>
<evidence type="ECO:0000313" key="5">
    <source>
        <dbReference type="Proteomes" id="UP000677152"/>
    </source>
</evidence>
<dbReference type="EC" id="1.1.1.100" evidence="4"/>
<dbReference type="Pfam" id="PF13561">
    <property type="entry name" value="adh_short_C2"/>
    <property type="match status" value="1"/>
</dbReference>
<keyword evidence="4" id="KW-0560">Oxidoreductase</keyword>
<evidence type="ECO:0000259" key="3">
    <source>
        <dbReference type="SMART" id="SM00822"/>
    </source>
</evidence>
<dbReference type="InterPro" id="IPR002347">
    <property type="entry name" value="SDR_fam"/>
</dbReference>
<evidence type="ECO:0000256" key="1">
    <source>
        <dbReference type="ARBA" id="ARBA00006484"/>
    </source>
</evidence>
<name>A0AA45L2H8_9PSEU</name>
<dbReference type="PRINTS" id="PR00081">
    <property type="entry name" value="GDHRDH"/>
</dbReference>
<dbReference type="GO" id="GO:0004316">
    <property type="term" value="F:3-oxoacyl-[acyl-carrier-protein] reductase (NADPH) activity"/>
    <property type="evidence" value="ECO:0007669"/>
    <property type="project" value="UniProtKB-EC"/>
</dbReference>
<dbReference type="InterPro" id="IPR057326">
    <property type="entry name" value="KR_dom"/>
</dbReference>
<organism evidence="4 5">
    <name type="scientific">Actinosynnema pretiosum subsp. pretiosum</name>
    <dbReference type="NCBI Taxonomy" id="103721"/>
    <lineage>
        <taxon>Bacteria</taxon>
        <taxon>Bacillati</taxon>
        <taxon>Actinomycetota</taxon>
        <taxon>Actinomycetes</taxon>
        <taxon>Pseudonocardiales</taxon>
        <taxon>Pseudonocardiaceae</taxon>
        <taxon>Actinosynnema</taxon>
    </lineage>
</organism>
<dbReference type="Proteomes" id="UP000677152">
    <property type="component" value="Chromosome"/>
</dbReference>
<feature type="domain" description="Ketoreductase" evidence="3">
    <location>
        <begin position="269"/>
        <end position="446"/>
    </location>
</feature>
<evidence type="ECO:0000256" key="2">
    <source>
        <dbReference type="SAM" id="MobiDB-lite"/>
    </source>
</evidence>
<protein>
    <submittedName>
        <fullName evidence="4">3-oxoacyl-ACP reductase</fullName>
        <ecNumber evidence="4">1.1.1.100</ecNumber>
    </submittedName>
</protein>
<dbReference type="SUPFAM" id="SSF51735">
    <property type="entry name" value="NAD(P)-binding Rossmann-fold domains"/>
    <property type="match status" value="1"/>
</dbReference>
<dbReference type="PANTHER" id="PTHR42760">
    <property type="entry name" value="SHORT-CHAIN DEHYDROGENASES/REDUCTASES FAMILY MEMBER"/>
    <property type="match status" value="1"/>
</dbReference>
<dbReference type="AlphaFoldDB" id="A0AA45L2H8"/>
<dbReference type="PANTHER" id="PTHR42760:SF78">
    <property type="entry name" value="3-OXOACYL-[ACYL-CARRIER-PROTEIN] REDUCTASE [NADH]"/>
    <property type="match status" value="1"/>
</dbReference>
<dbReference type="NCBIfam" id="NF006110">
    <property type="entry name" value="PRK08261.1"/>
    <property type="match status" value="1"/>
</dbReference>
<dbReference type="SMART" id="SM00822">
    <property type="entry name" value="PKS_KR"/>
    <property type="match status" value="1"/>
</dbReference>
<dbReference type="InterPro" id="IPR020904">
    <property type="entry name" value="Sc_DH/Rdtase_CS"/>
</dbReference>
<dbReference type="PRINTS" id="PR00080">
    <property type="entry name" value="SDRFAMILY"/>
</dbReference>
<dbReference type="PROSITE" id="PS00061">
    <property type="entry name" value="ADH_SHORT"/>
    <property type="match status" value="1"/>
</dbReference>
<feature type="region of interest" description="Disordered" evidence="2">
    <location>
        <begin position="101"/>
        <end position="126"/>
    </location>
</feature>
<evidence type="ECO:0000313" key="4">
    <source>
        <dbReference type="EMBL" id="QUF02015.1"/>
    </source>
</evidence>
<dbReference type="Gene3D" id="3.40.50.720">
    <property type="entry name" value="NAD(P)-binding Rossmann-like Domain"/>
    <property type="match status" value="2"/>
</dbReference>
<dbReference type="FunFam" id="3.40.50.720:FF:000338">
    <property type="entry name" value="3-oxoacyl-ACP reductase FabG"/>
    <property type="match status" value="1"/>
</dbReference>
<dbReference type="EMBL" id="CP073249">
    <property type="protein sequence ID" value="QUF02015.1"/>
    <property type="molecule type" value="Genomic_DNA"/>
</dbReference>
<gene>
    <name evidence="4" type="ORF">KCV87_21110</name>
</gene>